<comment type="catalytic activity">
    <reaction evidence="9">
        <text>alpha-D-glucose 1-phosphate + UTP + H(+) = UDP-alpha-D-glucose + diphosphate</text>
        <dbReference type="Rhea" id="RHEA:19889"/>
        <dbReference type="ChEBI" id="CHEBI:15378"/>
        <dbReference type="ChEBI" id="CHEBI:33019"/>
        <dbReference type="ChEBI" id="CHEBI:46398"/>
        <dbReference type="ChEBI" id="CHEBI:58601"/>
        <dbReference type="ChEBI" id="CHEBI:58885"/>
        <dbReference type="EC" id="2.7.7.9"/>
    </reaction>
</comment>
<keyword evidence="5 11" id="KW-0548">Nucleotidyltransferase</keyword>
<evidence type="ECO:0000256" key="9">
    <source>
        <dbReference type="ARBA" id="ARBA00048128"/>
    </source>
</evidence>
<evidence type="ECO:0000259" key="10">
    <source>
        <dbReference type="Pfam" id="PF00483"/>
    </source>
</evidence>
<dbReference type="EC" id="2.7.7.9" evidence="2"/>
<dbReference type="PANTHER" id="PTHR43197:SF1">
    <property type="entry name" value="UTP--GLUCOSE-1-PHOSPHATE URIDYLYLTRANSFERASE"/>
    <property type="match status" value="1"/>
</dbReference>
<dbReference type="InterPro" id="IPR029044">
    <property type="entry name" value="Nucleotide-diphossugar_trans"/>
</dbReference>
<sequence length="265" mass="28353">MTRLDTVVLPVAGNGSRMRPATDAIAKELLPIYDTPLLQFALSEAAAAGAQRIVLVTRASKPGFGSYIEKLSTRPNSFLAGIDVEFVDQKEPLGLGHAVLCARARALPGPFGVILPDDLILGDPTLAEMGRAFDPERMKSLVAAQKVDRDKVGNYGIFDVGKDAAVSQVIPARDLVEKPDPAEAPSQFAAVGRYVLAEAIWDELERTGPGAGDEIQLTDAITALGALHGFRFSGARYDCGSKEGWFAATEAYRRTRLRAELTAAE</sequence>
<dbReference type="Proteomes" id="UP000182932">
    <property type="component" value="Unassembled WGS sequence"/>
</dbReference>
<evidence type="ECO:0000313" key="11">
    <source>
        <dbReference type="EMBL" id="SEK01539.1"/>
    </source>
</evidence>
<dbReference type="EMBL" id="FNYY01000018">
    <property type="protein sequence ID" value="SEK01539.1"/>
    <property type="molecule type" value="Genomic_DNA"/>
</dbReference>
<dbReference type="InterPro" id="IPR005771">
    <property type="entry name" value="GalU_uridylyltTrfase_bac/arc"/>
</dbReference>
<protein>
    <recommendedName>
        <fullName evidence="3">UTP--glucose-1-phosphate uridylyltransferase</fullName>
        <ecNumber evidence="2">2.7.7.9</ecNumber>
    </recommendedName>
    <alternativeName>
        <fullName evidence="6">Alpha-D-glucosyl-1-phosphate uridylyltransferase</fullName>
    </alternativeName>
    <alternativeName>
        <fullName evidence="7">UDP-glucose pyrophosphorylase</fullName>
    </alternativeName>
    <alternativeName>
        <fullName evidence="8">Uridine diphosphoglucose pyrophosphorylase</fullName>
    </alternativeName>
</protein>
<dbReference type="SUPFAM" id="SSF53448">
    <property type="entry name" value="Nucleotide-diphospho-sugar transferases"/>
    <property type="match status" value="1"/>
</dbReference>
<gene>
    <name evidence="11" type="ORF">SAMN04487940_11878</name>
</gene>
<evidence type="ECO:0000256" key="4">
    <source>
        <dbReference type="ARBA" id="ARBA00022679"/>
    </source>
</evidence>
<evidence type="ECO:0000256" key="2">
    <source>
        <dbReference type="ARBA" id="ARBA00012415"/>
    </source>
</evidence>
<evidence type="ECO:0000256" key="5">
    <source>
        <dbReference type="ARBA" id="ARBA00022695"/>
    </source>
</evidence>
<feature type="domain" description="Nucleotidyl transferase" evidence="10">
    <location>
        <begin position="11"/>
        <end position="250"/>
    </location>
</feature>
<evidence type="ECO:0000313" key="12">
    <source>
        <dbReference type="Proteomes" id="UP000182932"/>
    </source>
</evidence>
<evidence type="ECO:0000256" key="3">
    <source>
        <dbReference type="ARBA" id="ARBA00019048"/>
    </source>
</evidence>
<evidence type="ECO:0000256" key="7">
    <source>
        <dbReference type="ARBA" id="ARBA00031959"/>
    </source>
</evidence>
<dbReference type="InterPro" id="IPR005835">
    <property type="entry name" value="NTP_transferase_dom"/>
</dbReference>
<evidence type="ECO:0000256" key="1">
    <source>
        <dbReference type="ARBA" id="ARBA00006890"/>
    </source>
</evidence>
<keyword evidence="4" id="KW-0808">Transferase</keyword>
<dbReference type="Gene3D" id="3.90.550.10">
    <property type="entry name" value="Spore Coat Polysaccharide Biosynthesis Protein SpsA, Chain A"/>
    <property type="match status" value="1"/>
</dbReference>
<evidence type="ECO:0000256" key="8">
    <source>
        <dbReference type="ARBA" id="ARBA00032341"/>
    </source>
</evidence>
<evidence type="ECO:0000256" key="6">
    <source>
        <dbReference type="ARBA" id="ARBA00031455"/>
    </source>
</evidence>
<dbReference type="RefSeq" id="WP_244526562.1">
    <property type="nucleotide sequence ID" value="NZ_FNYY01000018.1"/>
</dbReference>
<name>A0A975WDJ1_9RHOB</name>
<organism evidence="11 12">
    <name type="scientific">Marinovum algicola</name>
    <dbReference type="NCBI Taxonomy" id="42444"/>
    <lineage>
        <taxon>Bacteria</taxon>
        <taxon>Pseudomonadati</taxon>
        <taxon>Pseudomonadota</taxon>
        <taxon>Alphaproteobacteria</taxon>
        <taxon>Rhodobacterales</taxon>
        <taxon>Roseobacteraceae</taxon>
        <taxon>Marinovum</taxon>
    </lineage>
</organism>
<dbReference type="GO" id="GO:0006011">
    <property type="term" value="P:UDP-alpha-D-glucose metabolic process"/>
    <property type="evidence" value="ECO:0007669"/>
    <property type="project" value="InterPro"/>
</dbReference>
<dbReference type="Pfam" id="PF00483">
    <property type="entry name" value="NTP_transferase"/>
    <property type="match status" value="1"/>
</dbReference>
<reference evidence="11 12" key="1">
    <citation type="submission" date="2016-10" db="EMBL/GenBank/DDBJ databases">
        <authorList>
            <person name="Varghese N."/>
            <person name="Submissions S."/>
        </authorList>
    </citation>
    <scope>NUCLEOTIDE SEQUENCE [LARGE SCALE GENOMIC DNA]</scope>
    <source>
        <strain evidence="11 12">FF3</strain>
    </source>
</reference>
<comment type="caution">
    <text evidence="11">The sequence shown here is derived from an EMBL/GenBank/DDBJ whole genome shotgun (WGS) entry which is preliminary data.</text>
</comment>
<proteinExistence type="inferred from homology"/>
<dbReference type="GeneID" id="80820188"/>
<accession>A0A975WDJ1</accession>
<dbReference type="PANTHER" id="PTHR43197">
    <property type="entry name" value="UTP--GLUCOSE-1-PHOSPHATE URIDYLYLTRANSFERASE"/>
    <property type="match status" value="1"/>
</dbReference>
<keyword evidence="12" id="KW-1185">Reference proteome</keyword>
<dbReference type="AlphaFoldDB" id="A0A975WDJ1"/>
<dbReference type="GO" id="GO:0003983">
    <property type="term" value="F:UTP:glucose-1-phosphate uridylyltransferase activity"/>
    <property type="evidence" value="ECO:0007669"/>
    <property type="project" value="UniProtKB-EC"/>
</dbReference>
<comment type="similarity">
    <text evidence="1">Belongs to the UDPGP type 2 family.</text>
</comment>